<evidence type="ECO:0000256" key="4">
    <source>
        <dbReference type="ARBA" id="ARBA00022723"/>
    </source>
</evidence>
<protein>
    <recommendedName>
        <fullName evidence="10">Ribonuclease J</fullName>
        <shortName evidence="10">RNase J</shortName>
        <ecNumber evidence="10">3.1.-.-</ecNumber>
    </recommendedName>
</protein>
<evidence type="ECO:0000313" key="15">
    <source>
        <dbReference type="EMBL" id="VFB16472.1"/>
    </source>
</evidence>
<dbReference type="NCBIfam" id="TIGR00649">
    <property type="entry name" value="MG423"/>
    <property type="match status" value="1"/>
</dbReference>
<keyword evidence="9 10" id="KW-0694">RNA-binding</keyword>
<dbReference type="InterPro" id="IPR001587">
    <property type="entry name" value="RNase_J_CS"/>
</dbReference>
<dbReference type="RefSeq" id="WP_034440115.1">
    <property type="nucleotide sequence ID" value="NZ_CAACYI010000001.1"/>
</dbReference>
<organism evidence="15 16">
    <name type="scientific">Urinicoccus massiliensis</name>
    <dbReference type="NCBI Taxonomy" id="1723382"/>
    <lineage>
        <taxon>Bacteria</taxon>
        <taxon>Bacillati</taxon>
        <taxon>Bacillota</taxon>
        <taxon>Tissierellia</taxon>
        <taxon>Tissierellales</taxon>
        <taxon>Peptoniphilaceae</taxon>
        <taxon>Urinicoccus</taxon>
    </lineage>
</organism>
<keyword evidence="5 10" id="KW-0255">Endonuclease</keyword>
<sequence>MKNSNKIRIVPLGGMREVGKNLTVIEYRDDLILVDCGMTFPGDEMPGIDIVIPDISYLVKNKHKIRGMVITHGHEDHIGAIPYVLKKINIPVYGTKLTLGLIQNKLKEHRLLGTAKLKTVSHGQKVRLGKLEVEWIRVNHSIPDSSCLAIKTPLGTIVHSGDFKVDFTPISGKPIDLNRLGEIGSRGVLCYMGESTNVLRPGYTMSESRVGETFDRIFSQTRRSRIIIATFASNVHRIQQIINAAEKFNRKVVLSGRSMLNVMSTAQRLGYLQVKPNTMIDIRDMNKYNPHQLVLITTGSQGEPMSALTRISNDEHRQIKLRQDDVVILSAHPIPGNENAVSSVINNLIERNVNVIYESLSEIHVSGHACQEELKMMLSILQPKYFVPCHGEIRHLKKHAEIAKKMGINKDNVFVLENGDCLEISQSEARMGKKVPSGQVLVDGLGVGDVGSVVLKDRKHLSEDGLISVVVAIDKEKKKIVSGPDIISRGFVYVKESGNLMSGAKKVVLKKVQDSLNGRNIQFNQIKSDIRDELRGYLFSKTKRNPMILPIIMEVKENS</sequence>
<feature type="binding site" evidence="13">
    <location>
        <position position="77"/>
    </location>
    <ligand>
        <name>Zn(2+)</name>
        <dbReference type="ChEBI" id="CHEBI:29105"/>
        <label>1</label>
        <note>catalytic</note>
    </ligand>
</feature>
<comment type="cofactor">
    <cofactor evidence="13">
        <name>Zn(2+)</name>
        <dbReference type="ChEBI" id="CHEBI:29105"/>
    </cofactor>
    <text evidence="13">Binds 2 Zn(2+) ions per subunit. It is not clear if Zn(2+) or Mg(2+) is physiologically important.</text>
</comment>
<dbReference type="AlphaFoldDB" id="A0A8H2M4M6"/>
<dbReference type="SMART" id="SM00849">
    <property type="entry name" value="Lactamase_B"/>
    <property type="match status" value="1"/>
</dbReference>
<dbReference type="CDD" id="cd07714">
    <property type="entry name" value="RNaseJ_MBL-fold"/>
    <property type="match status" value="1"/>
</dbReference>
<name>A0A8H2M4M6_9FIRM</name>
<keyword evidence="10" id="KW-0698">rRNA processing</keyword>
<dbReference type="EMBL" id="CAACYI010000001">
    <property type="protein sequence ID" value="VFB16472.1"/>
    <property type="molecule type" value="Genomic_DNA"/>
</dbReference>
<feature type="binding site" evidence="13">
    <location>
        <position position="74"/>
    </location>
    <ligand>
        <name>Zn(2+)</name>
        <dbReference type="ChEBI" id="CHEBI:29105"/>
        <label>1</label>
        <note>catalytic</note>
    </ligand>
</feature>
<dbReference type="PANTHER" id="PTHR43694">
    <property type="entry name" value="RIBONUCLEASE J"/>
    <property type="match status" value="1"/>
</dbReference>
<reference evidence="15 16" key="1">
    <citation type="submission" date="2019-02" db="EMBL/GenBank/DDBJ databases">
        <authorList>
            <consortium name="Pathogen Informatics"/>
        </authorList>
    </citation>
    <scope>NUCLEOTIDE SEQUENCE [LARGE SCALE GENOMIC DNA]</scope>
    <source>
        <strain evidence="15 16">3012STDY7089603</strain>
    </source>
</reference>
<dbReference type="HAMAP" id="MF_01491">
    <property type="entry name" value="RNase_J_bact"/>
    <property type="match status" value="1"/>
</dbReference>
<dbReference type="Pfam" id="PF07521">
    <property type="entry name" value="RMMBL"/>
    <property type="match status" value="1"/>
</dbReference>
<dbReference type="EC" id="3.1.-.-" evidence="10"/>
<feature type="binding site" evidence="12">
    <location>
        <begin position="232"/>
        <end position="234"/>
    </location>
    <ligand>
        <name>substrate</name>
    </ligand>
</feature>
<proteinExistence type="inferred from homology"/>
<comment type="function">
    <text evidence="10">An RNase that has 5'-3' exonuclease and possibly endonuclease activity. Involved in maturation of rRNA and in some organisms also mRNA maturation and/or decay.</text>
</comment>
<dbReference type="Gene3D" id="3.40.50.10710">
    <property type="entry name" value="Metallo-hydrolase/oxidoreductase"/>
    <property type="match status" value="1"/>
</dbReference>
<dbReference type="GO" id="GO:0005737">
    <property type="term" value="C:cytoplasm"/>
    <property type="evidence" value="ECO:0007669"/>
    <property type="project" value="UniProtKB-SubCell"/>
</dbReference>
<dbReference type="InterPro" id="IPR011108">
    <property type="entry name" value="RMMBL"/>
</dbReference>
<dbReference type="Pfam" id="PF00753">
    <property type="entry name" value="Lactamase_B"/>
    <property type="match status" value="1"/>
</dbReference>
<dbReference type="FunFam" id="3.10.20.580:FF:000001">
    <property type="entry name" value="Ribonuclease J"/>
    <property type="match status" value="1"/>
</dbReference>
<feature type="binding site" evidence="13">
    <location>
        <position position="49"/>
    </location>
    <ligand>
        <name>Ca(2+)</name>
        <dbReference type="ChEBI" id="CHEBI:29108"/>
    </ligand>
</feature>
<feature type="binding site" evidence="13">
    <location>
        <position position="76"/>
    </location>
    <ligand>
        <name>Zn(2+)</name>
        <dbReference type="ChEBI" id="CHEBI:29105"/>
        <label>1</label>
        <note>catalytic</note>
    </ligand>
</feature>
<gene>
    <name evidence="15" type="primary">rnjA</name>
    <name evidence="10" type="synonym">rnj</name>
    <name evidence="15" type="ORF">NCTC13150_01001</name>
</gene>
<feature type="binding site" evidence="13">
    <location>
        <position position="72"/>
    </location>
    <ligand>
        <name>Zn(2+)</name>
        <dbReference type="ChEBI" id="CHEBI:29105"/>
        <label>1</label>
        <note>catalytic</note>
    </ligand>
</feature>
<dbReference type="GO" id="GO:0004534">
    <property type="term" value="F:5'-3' RNA exonuclease activity"/>
    <property type="evidence" value="ECO:0007669"/>
    <property type="project" value="UniProtKB-UniRule"/>
</dbReference>
<dbReference type="Pfam" id="PF22505">
    <property type="entry name" value="RNase_J_b_CASP"/>
    <property type="match status" value="1"/>
</dbReference>
<feature type="active site" description="Proton donor" evidence="11">
    <location>
        <position position="194"/>
    </location>
</feature>
<comment type="subcellular location">
    <subcellularLocation>
        <location evidence="1 10">Cytoplasm</location>
    </subcellularLocation>
</comment>
<dbReference type="PANTHER" id="PTHR43694:SF1">
    <property type="entry name" value="RIBONUCLEASE J"/>
    <property type="match status" value="1"/>
</dbReference>
<dbReference type="InterPro" id="IPR004613">
    <property type="entry name" value="RNase_J"/>
</dbReference>
<evidence type="ECO:0000256" key="5">
    <source>
        <dbReference type="ARBA" id="ARBA00022759"/>
    </source>
</evidence>
<keyword evidence="16" id="KW-1185">Reference proteome</keyword>
<dbReference type="GO" id="GO:0004521">
    <property type="term" value="F:RNA endonuclease activity"/>
    <property type="evidence" value="ECO:0007669"/>
    <property type="project" value="UniProtKB-UniRule"/>
</dbReference>
<dbReference type="InterPro" id="IPR030854">
    <property type="entry name" value="RNase_J_bac"/>
</dbReference>
<dbReference type="Gene3D" id="3.10.20.580">
    <property type="match status" value="1"/>
</dbReference>
<comment type="similarity">
    <text evidence="10">Belongs to the metallo-beta-lactamase superfamily. RNA-metabolizing metallo-beta-lactamase-like family. Bacterial RNase J subfamily.</text>
</comment>
<feature type="domain" description="Metallo-beta-lactamase" evidence="14">
    <location>
        <begin position="19"/>
        <end position="214"/>
    </location>
</feature>
<keyword evidence="13" id="KW-0106">Calcium</keyword>
<dbReference type="Gene3D" id="3.60.15.10">
    <property type="entry name" value="Ribonuclease Z/Hydroxyacylglutathione hydrolase-like"/>
    <property type="match status" value="1"/>
</dbReference>
<keyword evidence="6 10" id="KW-0378">Hydrolase</keyword>
<evidence type="ECO:0000256" key="13">
    <source>
        <dbReference type="PIRSR" id="PIRSR004803-3"/>
    </source>
</evidence>
<feature type="binding site" evidence="13">
    <location>
        <position position="443"/>
    </location>
    <ligand>
        <name>Ca(2+)</name>
        <dbReference type="ChEBI" id="CHEBI:29108"/>
    </ligand>
</feature>
<evidence type="ECO:0000256" key="7">
    <source>
        <dbReference type="ARBA" id="ARBA00022833"/>
    </source>
</evidence>
<evidence type="ECO:0000256" key="11">
    <source>
        <dbReference type="PIRSR" id="PIRSR004803-1"/>
    </source>
</evidence>
<accession>A0A8H2M4M6</accession>
<dbReference type="GO" id="GO:0003723">
    <property type="term" value="F:RNA binding"/>
    <property type="evidence" value="ECO:0007669"/>
    <property type="project" value="UniProtKB-UniRule"/>
</dbReference>
<dbReference type="GO" id="GO:0008270">
    <property type="term" value="F:zinc ion binding"/>
    <property type="evidence" value="ECO:0007669"/>
    <property type="project" value="InterPro"/>
</dbReference>
<feature type="binding site" evidence="13">
    <location>
        <position position="162"/>
    </location>
    <ligand>
        <name>Zn(2+)</name>
        <dbReference type="ChEBI" id="CHEBI:29105"/>
        <label>1</label>
        <note>catalytic</note>
    </ligand>
</feature>
<feature type="active site" description="Proton acceptor" evidence="11">
    <location>
        <position position="368"/>
    </location>
</feature>
<dbReference type="InterPro" id="IPR055132">
    <property type="entry name" value="RNase_J_b_CASP"/>
</dbReference>
<evidence type="ECO:0000259" key="14">
    <source>
        <dbReference type="SMART" id="SM00849"/>
    </source>
</evidence>
<feature type="binding site" evidence="13">
    <location>
        <position position="140"/>
    </location>
    <ligand>
        <name>Zn(2+)</name>
        <dbReference type="ChEBI" id="CHEBI:29105"/>
        <label>1</label>
        <note>catalytic</note>
    </ligand>
</feature>
<comment type="subunit">
    <text evidence="10">Homodimer, may be a subunit of the RNA degradosome.</text>
</comment>
<dbReference type="PIRSF" id="PIRSF004803">
    <property type="entry name" value="RnjA"/>
    <property type="match status" value="1"/>
</dbReference>
<dbReference type="PROSITE" id="PS01292">
    <property type="entry name" value="UPF0036"/>
    <property type="match status" value="1"/>
</dbReference>
<dbReference type="Proteomes" id="UP000377798">
    <property type="component" value="Unassembled WGS sequence"/>
</dbReference>
<evidence type="ECO:0000256" key="3">
    <source>
        <dbReference type="ARBA" id="ARBA00022722"/>
    </source>
</evidence>
<keyword evidence="2 10" id="KW-0963">Cytoplasm</keyword>
<evidence type="ECO:0000256" key="10">
    <source>
        <dbReference type="HAMAP-Rule" id="MF_01491"/>
    </source>
</evidence>
<feature type="binding site" evidence="13">
    <location>
        <position position="390"/>
    </location>
    <ligand>
        <name>Zn(2+)</name>
        <dbReference type="ChEBI" id="CHEBI:29105"/>
        <label>2</label>
        <note>catalytic</note>
    </ligand>
</feature>
<evidence type="ECO:0000256" key="12">
    <source>
        <dbReference type="PIRSR" id="PIRSR004803-2"/>
    </source>
</evidence>
<keyword evidence="3 10" id="KW-0540">Nuclease</keyword>
<comment type="caution">
    <text evidence="15">The sequence shown here is derived from an EMBL/GenBank/DDBJ whole genome shotgun (WGS) entry which is preliminary data.</text>
</comment>
<dbReference type="GO" id="GO:0006364">
    <property type="term" value="P:rRNA processing"/>
    <property type="evidence" value="ECO:0007669"/>
    <property type="project" value="UniProtKB-UniRule"/>
</dbReference>
<keyword evidence="4 13" id="KW-0479">Metal-binding</keyword>
<evidence type="ECO:0000256" key="1">
    <source>
        <dbReference type="ARBA" id="ARBA00004496"/>
    </source>
</evidence>
<evidence type="ECO:0000256" key="2">
    <source>
        <dbReference type="ARBA" id="ARBA00022490"/>
    </source>
</evidence>
<evidence type="ECO:0000313" key="16">
    <source>
        <dbReference type="Proteomes" id="UP000377798"/>
    </source>
</evidence>
<evidence type="ECO:0000256" key="6">
    <source>
        <dbReference type="ARBA" id="ARBA00022801"/>
    </source>
</evidence>
<feature type="binding site" evidence="13">
    <location>
        <position position="47"/>
    </location>
    <ligand>
        <name>Ca(2+)</name>
        <dbReference type="ChEBI" id="CHEBI:29108"/>
    </ligand>
</feature>
<dbReference type="InterPro" id="IPR036866">
    <property type="entry name" value="RibonucZ/Hydroxyglut_hydro"/>
</dbReference>
<feature type="binding site" evidence="10 12">
    <location>
        <begin position="364"/>
        <end position="368"/>
    </location>
    <ligand>
        <name>substrate</name>
    </ligand>
</feature>
<comment type="cofactor">
    <cofactor evidence="13">
        <name>Ca(2+)</name>
        <dbReference type="ChEBI" id="CHEBI:29108"/>
    </cofactor>
    <text evidence="13">Binds 1 Ca(2+) cation per subunit. Seen in 1 crystal structure, it is not clear if it is physiologically important.</text>
</comment>
<dbReference type="Pfam" id="PF17770">
    <property type="entry name" value="RNase_J_C"/>
    <property type="match status" value="1"/>
</dbReference>
<keyword evidence="7 13" id="KW-0862">Zinc</keyword>
<evidence type="ECO:0000256" key="8">
    <source>
        <dbReference type="ARBA" id="ARBA00022839"/>
    </source>
</evidence>
<dbReference type="SUPFAM" id="SSF56281">
    <property type="entry name" value="Metallo-hydrolase/oxidoreductase"/>
    <property type="match status" value="1"/>
</dbReference>
<dbReference type="InterPro" id="IPR041636">
    <property type="entry name" value="RNase_J_C"/>
</dbReference>
<keyword evidence="8 10" id="KW-0269">Exonuclease</keyword>
<dbReference type="InterPro" id="IPR001279">
    <property type="entry name" value="Metallo-B-lactamas"/>
</dbReference>
<evidence type="ECO:0000256" key="9">
    <source>
        <dbReference type="ARBA" id="ARBA00022884"/>
    </source>
</evidence>
<dbReference type="InterPro" id="IPR042173">
    <property type="entry name" value="RNase_J_2"/>
</dbReference>